<organism evidence="11">
    <name type="scientific">bioreactor metagenome</name>
    <dbReference type="NCBI Taxonomy" id="1076179"/>
    <lineage>
        <taxon>unclassified sequences</taxon>
        <taxon>metagenomes</taxon>
        <taxon>ecological metagenomes</taxon>
    </lineage>
</organism>
<name>A0A645F7N1_9ZZZZ</name>
<gene>
    <name evidence="11" type="primary">dapB_46</name>
    <name evidence="11" type="ORF">SDC9_156823</name>
</gene>
<dbReference type="PANTHER" id="PTHR20836">
    <property type="entry name" value="DIHYDRODIPICOLINATE REDUCTASE"/>
    <property type="match status" value="1"/>
</dbReference>
<comment type="similarity">
    <text evidence="1">Belongs to the DapB family.</text>
</comment>
<evidence type="ECO:0000256" key="5">
    <source>
        <dbReference type="ARBA" id="ARBA00022915"/>
    </source>
</evidence>
<keyword evidence="3" id="KW-0028">Amino-acid biosynthesis</keyword>
<evidence type="ECO:0000256" key="7">
    <source>
        <dbReference type="ARBA" id="ARBA00023027"/>
    </source>
</evidence>
<keyword evidence="2" id="KW-0963">Cytoplasm</keyword>
<evidence type="ECO:0000313" key="11">
    <source>
        <dbReference type="EMBL" id="MPN09532.1"/>
    </source>
</evidence>
<dbReference type="GO" id="GO:0005829">
    <property type="term" value="C:cytosol"/>
    <property type="evidence" value="ECO:0007669"/>
    <property type="project" value="TreeGrafter"/>
</dbReference>
<dbReference type="InterPro" id="IPR022663">
    <property type="entry name" value="DapB_C"/>
</dbReference>
<dbReference type="GO" id="GO:0019877">
    <property type="term" value="P:diaminopimelate biosynthetic process"/>
    <property type="evidence" value="ECO:0007669"/>
    <property type="project" value="UniProtKB-KW"/>
</dbReference>
<dbReference type="Gene3D" id="3.40.50.720">
    <property type="entry name" value="NAD(P)-binding Rossmann-like Domain"/>
    <property type="match status" value="1"/>
</dbReference>
<dbReference type="PROSITE" id="PS01298">
    <property type="entry name" value="DAPB"/>
    <property type="match status" value="1"/>
</dbReference>
<dbReference type="GO" id="GO:0008839">
    <property type="term" value="F:4-hydroxy-tetrahydrodipicolinate reductase"/>
    <property type="evidence" value="ECO:0007669"/>
    <property type="project" value="UniProtKB-EC"/>
</dbReference>
<dbReference type="InterPro" id="IPR036291">
    <property type="entry name" value="NAD(P)-bd_dom_sf"/>
</dbReference>
<dbReference type="PIRSF" id="PIRSF000161">
    <property type="entry name" value="DHPR"/>
    <property type="match status" value="1"/>
</dbReference>
<evidence type="ECO:0000259" key="9">
    <source>
        <dbReference type="Pfam" id="PF01113"/>
    </source>
</evidence>
<feature type="domain" description="Dihydrodipicolinate reductase N-terminal" evidence="9">
    <location>
        <begin position="1"/>
        <end position="102"/>
    </location>
</feature>
<evidence type="ECO:0000256" key="8">
    <source>
        <dbReference type="ARBA" id="ARBA00023154"/>
    </source>
</evidence>
<feature type="domain" description="Dihydrodipicolinate reductase C-terminal" evidence="10">
    <location>
        <begin position="105"/>
        <end position="222"/>
    </location>
</feature>
<dbReference type="GO" id="GO:0009089">
    <property type="term" value="P:lysine biosynthetic process via diaminopimelate"/>
    <property type="evidence" value="ECO:0007669"/>
    <property type="project" value="InterPro"/>
</dbReference>
<dbReference type="InterPro" id="IPR022664">
    <property type="entry name" value="DapB_N_CS"/>
</dbReference>
<evidence type="ECO:0000256" key="2">
    <source>
        <dbReference type="ARBA" id="ARBA00022490"/>
    </source>
</evidence>
<dbReference type="HAMAP" id="MF_00102">
    <property type="entry name" value="DapB"/>
    <property type="match status" value="1"/>
</dbReference>
<keyword evidence="7" id="KW-0520">NAD</keyword>
<comment type="caution">
    <text evidence="11">The sequence shown here is derived from an EMBL/GenBank/DDBJ whole genome shotgun (WGS) entry which is preliminary data.</text>
</comment>
<proteinExistence type="inferred from homology"/>
<dbReference type="Gene3D" id="3.30.360.10">
    <property type="entry name" value="Dihydrodipicolinate Reductase, domain 2"/>
    <property type="match status" value="1"/>
</dbReference>
<accession>A0A645F7N1</accession>
<dbReference type="Pfam" id="PF05173">
    <property type="entry name" value="DapB_C"/>
    <property type="match status" value="1"/>
</dbReference>
<dbReference type="SUPFAM" id="SSF51735">
    <property type="entry name" value="NAD(P)-binding Rossmann-fold domains"/>
    <property type="match status" value="1"/>
</dbReference>
<evidence type="ECO:0000256" key="1">
    <source>
        <dbReference type="ARBA" id="ARBA00006642"/>
    </source>
</evidence>
<keyword evidence="6 11" id="KW-0560">Oxidoreductase</keyword>
<keyword evidence="4" id="KW-0521">NADP</keyword>
<dbReference type="InterPro" id="IPR023940">
    <property type="entry name" value="DHDPR_bac"/>
</dbReference>
<dbReference type="NCBIfam" id="TIGR00036">
    <property type="entry name" value="dapB"/>
    <property type="match status" value="1"/>
</dbReference>
<evidence type="ECO:0000256" key="4">
    <source>
        <dbReference type="ARBA" id="ARBA00022857"/>
    </source>
</evidence>
<dbReference type="AlphaFoldDB" id="A0A645F7N1"/>
<dbReference type="PANTHER" id="PTHR20836:SF7">
    <property type="entry name" value="4-HYDROXY-TETRAHYDRODIPICOLINATE REDUCTASE"/>
    <property type="match status" value="1"/>
</dbReference>
<dbReference type="InterPro" id="IPR000846">
    <property type="entry name" value="DapB_N"/>
</dbReference>
<evidence type="ECO:0000259" key="10">
    <source>
        <dbReference type="Pfam" id="PF05173"/>
    </source>
</evidence>
<keyword evidence="5" id="KW-0220">Diaminopimelate biosynthesis</keyword>
<sequence length="247" mass="26987">MNIAIVGTGAMGKILKELIDKKDGLKCAGVVEPLDGQKLTDLKERIDIIMDFSNPANLNMIEEFARQHGCGVIIATTGFSEKQRQQILELSQKVPVVKAANFSLGITIMKKVLKQITPILKDNFDMEIIEKHHNKKLDSPSGTAKMLAEAMNPKSEFNQVYGREGDGKRGKEIGIHAVRGGTIAGEHTVIFAGEDELLEIKHTAASKKIFALGALKAAEFLGERITTGRNCGEISVGLYDIEEVLFL</sequence>
<dbReference type="EC" id="1.17.1.8" evidence="11"/>
<dbReference type="FunFam" id="3.30.360.10:FF:000009">
    <property type="entry name" value="4-hydroxy-tetrahydrodipicolinate reductase"/>
    <property type="match status" value="1"/>
</dbReference>
<reference evidence="11" key="1">
    <citation type="submission" date="2019-08" db="EMBL/GenBank/DDBJ databases">
        <authorList>
            <person name="Kucharzyk K."/>
            <person name="Murdoch R.W."/>
            <person name="Higgins S."/>
            <person name="Loffler F."/>
        </authorList>
    </citation>
    <scope>NUCLEOTIDE SEQUENCE</scope>
</reference>
<dbReference type="CDD" id="cd02274">
    <property type="entry name" value="DHDPR_N"/>
    <property type="match status" value="1"/>
</dbReference>
<protein>
    <submittedName>
        <fullName evidence="11">4-hydroxy-tetrahydrodipicolinate reductase</fullName>
        <ecNumber evidence="11">1.17.1.8</ecNumber>
    </submittedName>
</protein>
<keyword evidence="8" id="KW-0457">Lysine biosynthesis</keyword>
<dbReference type="Pfam" id="PF01113">
    <property type="entry name" value="DapB_N"/>
    <property type="match status" value="1"/>
</dbReference>
<dbReference type="SUPFAM" id="SSF55347">
    <property type="entry name" value="Glyceraldehyde-3-phosphate dehydrogenase-like, C-terminal domain"/>
    <property type="match status" value="1"/>
</dbReference>
<dbReference type="EMBL" id="VSSQ01055646">
    <property type="protein sequence ID" value="MPN09532.1"/>
    <property type="molecule type" value="Genomic_DNA"/>
</dbReference>
<evidence type="ECO:0000256" key="3">
    <source>
        <dbReference type="ARBA" id="ARBA00022605"/>
    </source>
</evidence>
<evidence type="ECO:0000256" key="6">
    <source>
        <dbReference type="ARBA" id="ARBA00023002"/>
    </source>
</evidence>